<dbReference type="InterPro" id="IPR036875">
    <property type="entry name" value="Znf_CCHC_sf"/>
</dbReference>
<dbReference type="Proteomes" id="UP000719412">
    <property type="component" value="Unassembled WGS sequence"/>
</dbReference>
<proteinExistence type="predicted"/>
<dbReference type="Pfam" id="PF00098">
    <property type="entry name" value="zf-CCHC"/>
    <property type="match status" value="1"/>
</dbReference>
<evidence type="ECO:0000256" key="2">
    <source>
        <dbReference type="SAM" id="MobiDB-lite"/>
    </source>
</evidence>
<protein>
    <recommendedName>
        <fullName evidence="3">CCHC-type domain-containing protein</fullName>
    </recommendedName>
</protein>
<dbReference type="SUPFAM" id="SSF56219">
    <property type="entry name" value="DNase I-like"/>
    <property type="match status" value="1"/>
</dbReference>
<keyword evidence="1" id="KW-0863">Zinc-finger</keyword>
<gene>
    <name evidence="4" type="ORF">GEV33_002310</name>
</gene>
<keyword evidence="5" id="KW-1185">Reference proteome</keyword>
<evidence type="ECO:0000313" key="4">
    <source>
        <dbReference type="EMBL" id="KAH0820481.1"/>
    </source>
</evidence>
<reference evidence="4" key="1">
    <citation type="journal article" date="2020" name="J Insects Food Feed">
        <title>The yellow mealworm (Tenebrio molitor) genome: a resource for the emerging insects as food and feed industry.</title>
        <authorList>
            <person name="Eriksson T."/>
            <person name="Andere A."/>
            <person name="Kelstrup H."/>
            <person name="Emery V."/>
            <person name="Picard C."/>
        </authorList>
    </citation>
    <scope>NUCLEOTIDE SEQUENCE</scope>
    <source>
        <strain evidence="4">Stoneville</strain>
        <tissue evidence="4">Whole head</tissue>
    </source>
</reference>
<evidence type="ECO:0000256" key="1">
    <source>
        <dbReference type="PROSITE-ProRule" id="PRU00047"/>
    </source>
</evidence>
<dbReference type="SUPFAM" id="SSF57756">
    <property type="entry name" value="Retrovirus zinc finger-like domains"/>
    <property type="match status" value="1"/>
</dbReference>
<evidence type="ECO:0000313" key="5">
    <source>
        <dbReference type="Proteomes" id="UP000719412"/>
    </source>
</evidence>
<keyword evidence="1" id="KW-0479">Metal-binding</keyword>
<evidence type="ECO:0000259" key="3">
    <source>
        <dbReference type="PROSITE" id="PS50158"/>
    </source>
</evidence>
<dbReference type="EMBL" id="JABDTM020011800">
    <property type="protein sequence ID" value="KAH0820481.1"/>
    <property type="molecule type" value="Genomic_DNA"/>
</dbReference>
<feature type="compositionally biased region" description="Polar residues" evidence="2">
    <location>
        <begin position="391"/>
        <end position="400"/>
    </location>
</feature>
<dbReference type="PROSITE" id="PS50158">
    <property type="entry name" value="ZF_CCHC"/>
    <property type="match status" value="1"/>
</dbReference>
<accession>A0A8J6HV88</accession>
<dbReference type="Pfam" id="PF14529">
    <property type="entry name" value="Exo_endo_phos_2"/>
    <property type="match status" value="1"/>
</dbReference>
<dbReference type="PANTHER" id="PTHR33273:SF4">
    <property type="entry name" value="ENDONUCLEASE_EXONUCLEASE_PHOSPHATASE DOMAIN-CONTAINING PROTEIN"/>
    <property type="match status" value="1"/>
</dbReference>
<dbReference type="GO" id="GO:0008270">
    <property type="term" value="F:zinc ion binding"/>
    <property type="evidence" value="ECO:0007669"/>
    <property type="project" value="UniProtKB-KW"/>
</dbReference>
<keyword evidence="1" id="KW-0862">Zinc</keyword>
<reference evidence="4" key="2">
    <citation type="submission" date="2021-08" db="EMBL/GenBank/DDBJ databases">
        <authorList>
            <person name="Eriksson T."/>
        </authorList>
    </citation>
    <scope>NUCLEOTIDE SEQUENCE</scope>
    <source>
        <strain evidence="4">Stoneville</strain>
        <tissue evidence="4">Whole head</tissue>
    </source>
</reference>
<dbReference type="GO" id="GO:0003676">
    <property type="term" value="F:nucleic acid binding"/>
    <property type="evidence" value="ECO:0007669"/>
    <property type="project" value="InterPro"/>
</dbReference>
<dbReference type="SMART" id="SM00343">
    <property type="entry name" value="ZnF_C2HC"/>
    <property type="match status" value="1"/>
</dbReference>
<feature type="domain" description="CCHC-type" evidence="3">
    <location>
        <begin position="348"/>
        <end position="363"/>
    </location>
</feature>
<sequence length="790" mass="88025">MASKVDASEFLHQASGSYNPLCEFLQNTWPKGLIFTRDDINNFIAKADDQDYLLMKKLLNELGPNLPDNIKSGFSGSGILPLNRQKVLGKLIPSGRERLDEGALNNSFVEIMNKQMAVSATPPKTRKKKINVPAGKSISSIDLESEVTDPQPGSSNDPTQILSETEEDCDIIENKSAIENCDKDQAIILSVDDNLKLGDYVTSISEIVEPKNITFPSRISNNRVCIYLSSSQLAESLARQHKTIVIKGIDISIRRLITPSKRIILSNVCPSIPHNMLEQLIRQIGLQPLSTVSFLRAGIPGEQFAHILSFRRQIYVEDNKDIELPSSMVITFEDTSYRIFLNHDDMCCFICKKPGHIASQCTQHAEPSLETVAQNRSTTDAPIIISNSIEQTVSDSETSPESPPVVEFNKISTKRLGDTLTPSTTETSPPSPSSGDEPFAKPTKPPTQNPRKRPKIDPAIVKEDIKEKLEPLRTFFGNLTPTPTFALEKLIYLFENISGCPSPLTLARELTDDIPALIKILADIHPQIMALNLQSLNPTPTALKLATNNLVPTYYILLQNGFNRAKEHKQVLHTSTLARYSGRTWKKYRLASTMKNKCSVIQANLHNSRCATLETLAYIRQENIDIALCQEPYNYKTSRGTYTIPGLMNQRLIANNDNRFFSCLLVNNPTLNVLHLRHLSSKYVTVVSIDGISTESVFVISIYAPPNNDSIRNMVTKLQQILTNLQDKTVLLGGDFNCRSTIWFDTLCDRNSPVLEDFILANDLVIFNEDNLPSTFSSANGSKIGQFSRT</sequence>
<dbReference type="PANTHER" id="PTHR33273">
    <property type="entry name" value="DOMAIN-CONTAINING PROTEIN, PUTATIVE-RELATED"/>
    <property type="match status" value="1"/>
</dbReference>
<dbReference type="InterPro" id="IPR005135">
    <property type="entry name" value="Endo/exonuclease/phosphatase"/>
</dbReference>
<feature type="compositionally biased region" description="Low complexity" evidence="2">
    <location>
        <begin position="418"/>
        <end position="437"/>
    </location>
</feature>
<dbReference type="InterPro" id="IPR036691">
    <property type="entry name" value="Endo/exonu/phosph_ase_sf"/>
</dbReference>
<dbReference type="AlphaFoldDB" id="A0A8J6HV88"/>
<feature type="region of interest" description="Disordered" evidence="2">
    <location>
        <begin position="141"/>
        <end position="161"/>
    </location>
</feature>
<dbReference type="InterPro" id="IPR001878">
    <property type="entry name" value="Znf_CCHC"/>
</dbReference>
<dbReference type="GO" id="GO:0003824">
    <property type="term" value="F:catalytic activity"/>
    <property type="evidence" value="ECO:0007669"/>
    <property type="project" value="InterPro"/>
</dbReference>
<feature type="compositionally biased region" description="Polar residues" evidence="2">
    <location>
        <begin position="151"/>
        <end position="161"/>
    </location>
</feature>
<feature type="region of interest" description="Disordered" evidence="2">
    <location>
        <begin position="391"/>
        <end position="460"/>
    </location>
</feature>
<dbReference type="Gene3D" id="3.60.10.10">
    <property type="entry name" value="Endonuclease/exonuclease/phosphatase"/>
    <property type="match status" value="1"/>
</dbReference>
<comment type="caution">
    <text evidence="4">The sequence shown here is derived from an EMBL/GenBank/DDBJ whole genome shotgun (WGS) entry which is preliminary data.</text>
</comment>
<organism evidence="4 5">
    <name type="scientific">Tenebrio molitor</name>
    <name type="common">Yellow mealworm beetle</name>
    <dbReference type="NCBI Taxonomy" id="7067"/>
    <lineage>
        <taxon>Eukaryota</taxon>
        <taxon>Metazoa</taxon>
        <taxon>Ecdysozoa</taxon>
        <taxon>Arthropoda</taxon>
        <taxon>Hexapoda</taxon>
        <taxon>Insecta</taxon>
        <taxon>Pterygota</taxon>
        <taxon>Neoptera</taxon>
        <taxon>Endopterygota</taxon>
        <taxon>Coleoptera</taxon>
        <taxon>Polyphaga</taxon>
        <taxon>Cucujiformia</taxon>
        <taxon>Tenebrionidae</taxon>
        <taxon>Tenebrio</taxon>
    </lineage>
</organism>
<name>A0A8J6HV88_TENMO</name>